<accession>A0A1S8KMK8</accession>
<dbReference type="InterPro" id="IPR001173">
    <property type="entry name" value="Glyco_trans_2-like"/>
</dbReference>
<dbReference type="CDD" id="cd04187">
    <property type="entry name" value="DPM1_like_bac"/>
    <property type="match status" value="1"/>
</dbReference>
<protein>
    <submittedName>
        <fullName evidence="3">Glycosyltransferase</fullName>
    </submittedName>
</protein>
<evidence type="ECO:0000256" key="1">
    <source>
        <dbReference type="SAM" id="Phobius"/>
    </source>
</evidence>
<feature type="domain" description="Glycosyltransferase 2-like" evidence="2">
    <location>
        <begin position="7"/>
        <end position="171"/>
    </location>
</feature>
<organism evidence="3 4">
    <name type="scientific">Dolosigranulum pigrum</name>
    <dbReference type="NCBI Taxonomy" id="29394"/>
    <lineage>
        <taxon>Bacteria</taxon>
        <taxon>Bacillati</taxon>
        <taxon>Bacillota</taxon>
        <taxon>Bacilli</taxon>
        <taxon>Lactobacillales</taxon>
        <taxon>Carnobacteriaceae</taxon>
        <taxon>Dolosigranulum</taxon>
    </lineage>
</organism>
<proteinExistence type="predicted"/>
<evidence type="ECO:0000259" key="2">
    <source>
        <dbReference type="Pfam" id="PF00535"/>
    </source>
</evidence>
<dbReference type="InterPro" id="IPR029044">
    <property type="entry name" value="Nucleotide-diphossugar_trans"/>
</dbReference>
<keyword evidence="1" id="KW-1133">Transmembrane helix</keyword>
<dbReference type="GO" id="GO:0016740">
    <property type="term" value="F:transferase activity"/>
    <property type="evidence" value="ECO:0007669"/>
    <property type="project" value="UniProtKB-KW"/>
</dbReference>
<keyword evidence="1" id="KW-0472">Membrane</keyword>
<dbReference type="SUPFAM" id="SSF53448">
    <property type="entry name" value="Nucleotide-diphospho-sugar transferases"/>
    <property type="match status" value="1"/>
</dbReference>
<feature type="transmembrane region" description="Helical" evidence="1">
    <location>
        <begin position="233"/>
        <end position="254"/>
    </location>
</feature>
<dbReference type="GO" id="GO:0005886">
    <property type="term" value="C:plasma membrane"/>
    <property type="evidence" value="ECO:0007669"/>
    <property type="project" value="TreeGrafter"/>
</dbReference>
<dbReference type="Pfam" id="PF00535">
    <property type="entry name" value="Glycos_transf_2"/>
    <property type="match status" value="1"/>
</dbReference>
<dbReference type="PANTHER" id="PTHR48090:SF8">
    <property type="entry name" value="GLYCOSYLTRANSFERASE CSBB-RELATED"/>
    <property type="match status" value="1"/>
</dbReference>
<sequence>MMSNIAIVVPCYNEEEMLPIYVEKMQALQKEFTEVSLRLYLVNDGSSDNTLNVMRSLYREFPSFIHYISLSRNFGKEAAMLAGLEMTREEYIAIMDADLQDPPELMQEMYRLIKEDKYDMVGTKRVDRQGEPLIRSWFSNMYYSVNNLISGTKLESGVRDYRLMTRQVVDAILSLPEKNRFSKGIFAWVGFDTYYLPYENRERLAGNTSWSFFSLFSYSLEGFISFSETPLDIASFLGLITFFFALIGGLYIVIKTVVWGNPTPGWPSLAVIILAIGGLQLLSIGILGKYIGKMFVETKDRPHFIIKEQSKEKN</sequence>
<keyword evidence="1" id="KW-0812">Transmembrane</keyword>
<gene>
    <name evidence="3" type="ORF">BWX42_03485</name>
</gene>
<evidence type="ECO:0000313" key="4">
    <source>
        <dbReference type="Proteomes" id="UP000190409"/>
    </source>
</evidence>
<dbReference type="AlphaFoldDB" id="A0A1S8KMK8"/>
<keyword evidence="3" id="KW-0808">Transferase</keyword>
<dbReference type="Gene3D" id="3.90.550.10">
    <property type="entry name" value="Spore Coat Polysaccharide Biosynthesis Protein SpsA, Chain A"/>
    <property type="match status" value="1"/>
</dbReference>
<dbReference type="EMBL" id="MUYF01000003">
    <property type="protein sequence ID" value="OOL80946.1"/>
    <property type="molecule type" value="Genomic_DNA"/>
</dbReference>
<dbReference type="InterPro" id="IPR050256">
    <property type="entry name" value="Glycosyltransferase_2"/>
</dbReference>
<name>A0A1S8KMK8_9LACT</name>
<feature type="transmembrane region" description="Helical" evidence="1">
    <location>
        <begin position="266"/>
        <end position="291"/>
    </location>
</feature>
<dbReference type="Proteomes" id="UP000190409">
    <property type="component" value="Unassembled WGS sequence"/>
</dbReference>
<reference evidence="3 4" key="1">
    <citation type="submission" date="2017-01" db="EMBL/GenBank/DDBJ databases">
        <title>Complete Genome Sequence of Dolosigranulum pigrum isolated from a Patient with interstitial lung disease.</title>
        <authorList>
            <person name="Mukhopadhyay R."/>
            <person name="Joaquin J."/>
            <person name="Hogue R."/>
            <person name="Fitzgerald S."/>
            <person name="Jospin G."/>
            <person name="Eisen J.A."/>
            <person name="Chaturvedi V."/>
        </authorList>
    </citation>
    <scope>NUCLEOTIDE SEQUENCE [LARGE SCALE GENOMIC DNA]</scope>
    <source>
        <strain evidence="3 4">15S00348</strain>
    </source>
</reference>
<comment type="caution">
    <text evidence="3">The sequence shown here is derived from an EMBL/GenBank/DDBJ whole genome shotgun (WGS) entry which is preliminary data.</text>
</comment>
<evidence type="ECO:0000313" key="3">
    <source>
        <dbReference type="EMBL" id="OOL80946.1"/>
    </source>
</evidence>
<dbReference type="RefSeq" id="WP_077862463.1">
    <property type="nucleotide sequence ID" value="NZ_CP040424.1"/>
</dbReference>
<dbReference type="PANTHER" id="PTHR48090">
    <property type="entry name" value="UNDECAPRENYL-PHOSPHATE 4-DEOXY-4-FORMAMIDO-L-ARABINOSE TRANSFERASE-RELATED"/>
    <property type="match status" value="1"/>
</dbReference>